<sequence length="173" mass="18844">MDQSTLLPEQKLEKACNDAATLCQCGWARCIETDGFKASLCCKETFQFKLARVKVGVLRPQLYVPDTDKPLHQKKPDRNPSKHLPIPHAEPPQSTTNSEICAVPPSQPIVIAASSLHSRRSFAVASLPFCSPDSAVTSTKVSSNFSNSFVRFSTPKGPFFTLEHATAKTAVGK</sequence>
<keyword evidence="2" id="KW-1185">Reference proteome</keyword>
<reference evidence="3" key="1">
    <citation type="submission" date="2022-11" db="UniProtKB">
        <authorList>
            <consortium name="WormBaseParasite"/>
        </authorList>
    </citation>
    <scope>IDENTIFICATION</scope>
</reference>
<dbReference type="Proteomes" id="UP000887572">
    <property type="component" value="Unplaced"/>
</dbReference>
<name>A0A914GVD3_GLORO</name>
<proteinExistence type="predicted"/>
<evidence type="ECO:0000313" key="3">
    <source>
        <dbReference type="WBParaSite" id="Gr19_v10_g11537.t1"/>
    </source>
</evidence>
<accession>A0A914GVD3</accession>
<dbReference type="WBParaSite" id="Gr19_v10_g11537.t1">
    <property type="protein sequence ID" value="Gr19_v10_g11537.t1"/>
    <property type="gene ID" value="Gr19_v10_g11537"/>
</dbReference>
<evidence type="ECO:0000256" key="1">
    <source>
        <dbReference type="SAM" id="MobiDB-lite"/>
    </source>
</evidence>
<feature type="region of interest" description="Disordered" evidence="1">
    <location>
        <begin position="66"/>
        <end position="98"/>
    </location>
</feature>
<evidence type="ECO:0000313" key="2">
    <source>
        <dbReference type="Proteomes" id="UP000887572"/>
    </source>
</evidence>
<protein>
    <submittedName>
        <fullName evidence="3">Uncharacterized protein</fullName>
    </submittedName>
</protein>
<feature type="compositionally biased region" description="Basic and acidic residues" evidence="1">
    <location>
        <begin position="66"/>
        <end position="80"/>
    </location>
</feature>
<dbReference type="AlphaFoldDB" id="A0A914GVD3"/>
<organism evidence="2 3">
    <name type="scientific">Globodera rostochiensis</name>
    <name type="common">Golden nematode worm</name>
    <name type="synonym">Heterodera rostochiensis</name>
    <dbReference type="NCBI Taxonomy" id="31243"/>
    <lineage>
        <taxon>Eukaryota</taxon>
        <taxon>Metazoa</taxon>
        <taxon>Ecdysozoa</taxon>
        <taxon>Nematoda</taxon>
        <taxon>Chromadorea</taxon>
        <taxon>Rhabditida</taxon>
        <taxon>Tylenchina</taxon>
        <taxon>Tylenchomorpha</taxon>
        <taxon>Tylenchoidea</taxon>
        <taxon>Heteroderidae</taxon>
        <taxon>Heteroderinae</taxon>
        <taxon>Globodera</taxon>
    </lineage>
</organism>